<dbReference type="KEGG" id="mmi:MMAR_0119"/>
<dbReference type="Pfam" id="PF14512">
    <property type="entry name" value="TM1586_NiRdase"/>
    <property type="match status" value="1"/>
</dbReference>
<dbReference type="GO" id="GO:0016491">
    <property type="term" value="F:oxidoreductase activity"/>
    <property type="evidence" value="ECO:0007669"/>
    <property type="project" value="InterPro"/>
</dbReference>
<dbReference type="InterPro" id="IPR029478">
    <property type="entry name" value="TM1586_NiRdase"/>
</dbReference>
<keyword evidence="5" id="KW-1185">Reference proteome</keyword>
<keyword evidence="2" id="KW-1133">Transmembrane helix</keyword>
<evidence type="ECO:0000313" key="4">
    <source>
        <dbReference type="EMBL" id="ACC38589.1"/>
    </source>
</evidence>
<dbReference type="EMBL" id="CP000854">
    <property type="protein sequence ID" value="ACC38589.1"/>
    <property type="molecule type" value="Genomic_DNA"/>
</dbReference>
<accession>B2HJC0</accession>
<dbReference type="Gene3D" id="3.40.109.10">
    <property type="entry name" value="NADH Oxidase"/>
    <property type="match status" value="1"/>
</dbReference>
<dbReference type="InterPro" id="IPR000415">
    <property type="entry name" value="Nitroreductase-like"/>
</dbReference>
<dbReference type="STRING" id="216594.MMAR_0119"/>
<dbReference type="AlphaFoldDB" id="B2HJC0"/>
<dbReference type="HOGENOM" id="CLU_697944_0_0_11"/>
<organism evidence="4 5">
    <name type="scientific">Mycobacterium marinum (strain ATCC BAA-535 / M)</name>
    <dbReference type="NCBI Taxonomy" id="216594"/>
    <lineage>
        <taxon>Bacteria</taxon>
        <taxon>Bacillati</taxon>
        <taxon>Actinomycetota</taxon>
        <taxon>Actinomycetes</taxon>
        <taxon>Mycobacteriales</taxon>
        <taxon>Mycobacteriaceae</taxon>
        <taxon>Mycobacterium</taxon>
        <taxon>Mycobacterium ulcerans group</taxon>
    </lineage>
</organism>
<feature type="transmembrane region" description="Helical" evidence="2">
    <location>
        <begin position="70"/>
        <end position="97"/>
    </location>
</feature>
<evidence type="ECO:0000259" key="3">
    <source>
        <dbReference type="Pfam" id="PF14512"/>
    </source>
</evidence>
<feature type="region of interest" description="Disordered" evidence="1">
    <location>
        <begin position="1"/>
        <end position="20"/>
    </location>
</feature>
<name>B2HJC0_MYCMM</name>
<reference evidence="4 5" key="1">
    <citation type="journal article" date="2008" name="Genome Res.">
        <title>Insights from the complete genome sequence of Mycobacterium marinum on the evolution of Mycobacterium tuberculosis.</title>
        <authorList>
            <person name="Stinear T.P."/>
            <person name="Seemann T."/>
            <person name="Harrison P.F."/>
            <person name="Jenkin G.A."/>
            <person name="Davies J.K."/>
            <person name="Johnson P.D."/>
            <person name="Abdellah Z."/>
            <person name="Arrowsmith C."/>
            <person name="Chillingworth T."/>
            <person name="Churcher C."/>
            <person name="Clarke K."/>
            <person name="Cronin A."/>
            <person name="Davis P."/>
            <person name="Goodhead I."/>
            <person name="Holroyd N."/>
            <person name="Jagels K."/>
            <person name="Lord A."/>
            <person name="Moule S."/>
            <person name="Mungall K."/>
            <person name="Norbertczak H."/>
            <person name="Quail M.A."/>
            <person name="Rabbinowitsch E."/>
            <person name="Walker D."/>
            <person name="White B."/>
            <person name="Whitehead S."/>
            <person name="Small P.L."/>
            <person name="Brosch R."/>
            <person name="Ramakrishnan L."/>
            <person name="Fischbach M.A."/>
            <person name="Parkhill J."/>
            <person name="Cole S.T."/>
        </authorList>
    </citation>
    <scope>NUCLEOTIDE SEQUENCE [LARGE SCALE GENOMIC DNA]</scope>
    <source>
        <strain evidence="5">ATCC BAA-535 / M</strain>
    </source>
</reference>
<evidence type="ECO:0000256" key="1">
    <source>
        <dbReference type="SAM" id="MobiDB-lite"/>
    </source>
</evidence>
<gene>
    <name evidence="4" type="ordered locus">MMAR_0119</name>
</gene>
<evidence type="ECO:0000313" key="5">
    <source>
        <dbReference type="Proteomes" id="UP000001190"/>
    </source>
</evidence>
<protein>
    <submittedName>
        <fullName evidence="4">Conserved hypothetical membrane protein</fullName>
    </submittedName>
</protein>
<evidence type="ECO:0000256" key="2">
    <source>
        <dbReference type="SAM" id="Phobius"/>
    </source>
</evidence>
<dbReference type="SUPFAM" id="SSF55469">
    <property type="entry name" value="FMN-dependent nitroreductase-like"/>
    <property type="match status" value="2"/>
</dbReference>
<keyword evidence="2" id="KW-0812">Transmembrane</keyword>
<dbReference type="eggNOG" id="COG0778">
    <property type="taxonomic scope" value="Bacteria"/>
</dbReference>
<proteinExistence type="predicted"/>
<keyword evidence="2" id="KW-0472">Membrane</keyword>
<feature type="transmembrane region" description="Helical" evidence="2">
    <location>
        <begin position="41"/>
        <end position="64"/>
    </location>
</feature>
<feature type="domain" description="Putative nitroreductase TM1586" evidence="3">
    <location>
        <begin position="113"/>
        <end position="273"/>
    </location>
</feature>
<sequence length="395" mass="44295">MERSAMNDAQQLPQDHDTYPTQRSRRSILWRTKVRLQFTGWLQYLITAVVAAVFLAVAGLGWLIGVWQPLLLWTPLGIGLLLLVISILDVITVKWGLRPAESLPRRSDHPNAFDMMRARRSCHSFQKRDLTERDRAGLIRAAAACTDRDRLIGTSPIRFEYIRATRLAWTVEGAHEFLVAIAPRNYDRLALLDVGRSLQKVVLHATRTGVATCWIGPGANQTRVVEHLGDRFDPSQDHVVCICALGYRSRFLPLFIRLIERIQNRRLPLASLFFADPNLRVPLAVDTAPFAAFGRCYEICQWSPSSYNAQTTRCVAVTESRNGSTRVARLDFFATTTSRFYAPVAVGIWCANWETGCAALGIPGHFAVLPADAPGIRGYPDVPHYDVSWIADPKS</sequence>
<dbReference type="Proteomes" id="UP000001190">
    <property type="component" value="Chromosome"/>
</dbReference>